<feature type="compositionally biased region" description="Low complexity" evidence="6">
    <location>
        <begin position="25"/>
        <end position="43"/>
    </location>
</feature>
<evidence type="ECO:0000256" key="6">
    <source>
        <dbReference type="SAM" id="MobiDB-lite"/>
    </source>
</evidence>
<feature type="compositionally biased region" description="Basic and acidic residues" evidence="6">
    <location>
        <begin position="265"/>
        <end position="279"/>
    </location>
</feature>
<organism evidence="8 9">
    <name type="scientific">Oncorhynchus kisutch</name>
    <name type="common">Coho salmon</name>
    <name type="synonym">Salmo kisutch</name>
    <dbReference type="NCBI Taxonomy" id="8019"/>
    <lineage>
        <taxon>Eukaryota</taxon>
        <taxon>Metazoa</taxon>
        <taxon>Chordata</taxon>
        <taxon>Craniata</taxon>
        <taxon>Vertebrata</taxon>
        <taxon>Euteleostomi</taxon>
        <taxon>Actinopterygii</taxon>
        <taxon>Neopterygii</taxon>
        <taxon>Teleostei</taxon>
        <taxon>Protacanthopterygii</taxon>
        <taxon>Salmoniformes</taxon>
        <taxon>Salmonidae</taxon>
        <taxon>Salmoninae</taxon>
        <taxon>Oncorhynchus</taxon>
    </lineage>
</organism>
<dbReference type="PROSITE" id="PS50252">
    <property type="entry name" value="TBOX_3"/>
    <property type="match status" value="1"/>
</dbReference>
<dbReference type="PANTHER" id="PTHR11267">
    <property type="entry name" value="T-BOX PROTEIN-RELATED"/>
    <property type="match status" value="1"/>
</dbReference>
<keyword evidence="3" id="KW-0804">Transcription</keyword>
<dbReference type="InterPro" id="IPR008967">
    <property type="entry name" value="p53-like_TF_DNA-bd_sf"/>
</dbReference>
<dbReference type="Gene3D" id="2.60.40.820">
    <property type="entry name" value="Transcription factor, T-box"/>
    <property type="match status" value="1"/>
</dbReference>
<dbReference type="PRINTS" id="PR00937">
    <property type="entry name" value="TBOX"/>
</dbReference>
<evidence type="ECO:0000259" key="7">
    <source>
        <dbReference type="PROSITE" id="PS50252"/>
    </source>
</evidence>
<feature type="domain" description="T-box" evidence="7">
    <location>
        <begin position="64"/>
        <end position="255"/>
    </location>
</feature>
<evidence type="ECO:0000313" key="8">
    <source>
        <dbReference type="Ensembl" id="ENSOKIP00005089064.1"/>
    </source>
</evidence>
<dbReference type="Proteomes" id="UP000694557">
    <property type="component" value="Unassembled WGS sequence"/>
</dbReference>
<accession>A0A8C7JL08</accession>
<dbReference type="SUPFAM" id="SSF49417">
    <property type="entry name" value="p53-like transcription factors"/>
    <property type="match status" value="1"/>
</dbReference>
<evidence type="ECO:0000256" key="1">
    <source>
        <dbReference type="ARBA" id="ARBA00023015"/>
    </source>
</evidence>
<keyword evidence="2 5" id="KW-0238">DNA-binding</keyword>
<dbReference type="InterPro" id="IPR001699">
    <property type="entry name" value="TF_T-box"/>
</dbReference>
<dbReference type="Ensembl" id="ENSOKIT00005095186.1">
    <property type="protein sequence ID" value="ENSOKIP00005089064.1"/>
    <property type="gene ID" value="ENSOKIG00005038818.1"/>
</dbReference>
<dbReference type="AlphaFoldDB" id="A0A8C7JL08"/>
<reference evidence="8" key="1">
    <citation type="submission" date="2025-08" db="UniProtKB">
        <authorList>
            <consortium name="Ensembl"/>
        </authorList>
    </citation>
    <scope>IDENTIFICATION</scope>
</reference>
<feature type="compositionally biased region" description="Polar residues" evidence="6">
    <location>
        <begin position="8"/>
        <end position="23"/>
    </location>
</feature>
<dbReference type="GO" id="GO:0000978">
    <property type="term" value="F:RNA polymerase II cis-regulatory region sequence-specific DNA binding"/>
    <property type="evidence" value="ECO:0007669"/>
    <property type="project" value="InterPro"/>
</dbReference>
<keyword evidence="4 5" id="KW-0539">Nucleus</keyword>
<reference evidence="8" key="2">
    <citation type="submission" date="2025-09" db="UniProtKB">
        <authorList>
            <consortium name="Ensembl"/>
        </authorList>
    </citation>
    <scope>IDENTIFICATION</scope>
</reference>
<dbReference type="InterPro" id="IPR036960">
    <property type="entry name" value="T-box_sf"/>
</dbReference>
<evidence type="ECO:0000256" key="4">
    <source>
        <dbReference type="ARBA" id="ARBA00023242"/>
    </source>
</evidence>
<dbReference type="GO" id="GO:0000785">
    <property type="term" value="C:chromatin"/>
    <property type="evidence" value="ECO:0007669"/>
    <property type="project" value="TreeGrafter"/>
</dbReference>
<comment type="subcellular location">
    <subcellularLocation>
        <location evidence="5">Nucleus</location>
    </subcellularLocation>
</comment>
<name>A0A8C7JL08_ONCKI</name>
<feature type="region of interest" description="Disordered" evidence="6">
    <location>
        <begin position="342"/>
        <end position="404"/>
    </location>
</feature>
<protein>
    <recommendedName>
        <fullName evidence="7">T-box domain-containing protein</fullName>
    </recommendedName>
</protein>
<dbReference type="CDD" id="cd20195">
    <property type="entry name" value="T-box_MGA-like"/>
    <property type="match status" value="1"/>
</dbReference>
<sequence length="544" mass="59114">RHHGARPVSTSLSPAATVTNTGANPALPSPFSSSTASGPAPGGLHPEEEGLSAISSCGSVGVTLENSNVWREFHCCGTEMILTKQGRRMFPYCRYRLTGLEPTRRYCLVLSITPVDTYRHRWNLKEWEPSGPGEPHTQASCRLFPHQDSSALGKVWMASLVSFYKLKLTNHCLDQEGHVLLHSMHRYRPSLHVIPVADGDDLGFDPKLLDLQLLGPEVMTFTFPQTEFYAVTSYQNTRITQLKIDYNPFAKGFREDSGSPRLAKPRPEHPQAGKGDIRSPGRSTARSNGGEGTEHFVTLRKVAPGTADSDANETDVSASEEGMDLDYSDHVFHRQYLRAQLALPSGASRPENSPGAGGERLGAGMDHSRQASLTANPQNTTQSTVLHTNRCSKPLKRSTVEPMDSEVPLVEPTMTAPISLTETQEDKVASLTPKTSKPQKIAPKPSPTPSPLTPTASPFAVPKPWKKGRKPGGNRWGSVGKVSKGTKAATAAVTATSSPIPVAMQPELDDVEGLLFVSFTSKVKHNTCVRSELWEIGISDIRKC</sequence>
<keyword evidence="1" id="KW-0805">Transcription regulation</keyword>
<dbReference type="Pfam" id="PF00907">
    <property type="entry name" value="T-box"/>
    <property type="match status" value="1"/>
</dbReference>
<proteinExistence type="predicted"/>
<dbReference type="PANTHER" id="PTHR11267:SF32">
    <property type="entry name" value="MAX GENE-ASSOCIATED PROTEIN"/>
    <property type="match status" value="1"/>
</dbReference>
<dbReference type="GO" id="GO:0005634">
    <property type="term" value="C:nucleus"/>
    <property type="evidence" value="ECO:0007669"/>
    <property type="project" value="UniProtKB-SubCell"/>
</dbReference>
<dbReference type="GO" id="GO:0000981">
    <property type="term" value="F:DNA-binding transcription factor activity, RNA polymerase II-specific"/>
    <property type="evidence" value="ECO:0007669"/>
    <property type="project" value="TreeGrafter"/>
</dbReference>
<dbReference type="GeneTree" id="ENSGT00940000156269"/>
<evidence type="ECO:0000256" key="3">
    <source>
        <dbReference type="ARBA" id="ARBA00023163"/>
    </source>
</evidence>
<comment type="caution">
    <text evidence="5">Lacks conserved residue(s) required for the propagation of feature annotation.</text>
</comment>
<keyword evidence="9" id="KW-1185">Reference proteome</keyword>
<feature type="compositionally biased region" description="Polar residues" evidence="6">
    <location>
        <begin position="370"/>
        <end position="391"/>
    </location>
</feature>
<feature type="region of interest" description="Disordered" evidence="6">
    <location>
        <begin position="253"/>
        <end position="322"/>
    </location>
</feature>
<dbReference type="SMART" id="SM00425">
    <property type="entry name" value="TBOX"/>
    <property type="match status" value="1"/>
</dbReference>
<dbReference type="InterPro" id="IPR046360">
    <property type="entry name" value="T-box_DNA-bd"/>
</dbReference>
<evidence type="ECO:0000313" key="9">
    <source>
        <dbReference type="Proteomes" id="UP000694557"/>
    </source>
</evidence>
<evidence type="ECO:0000256" key="2">
    <source>
        <dbReference type="ARBA" id="ARBA00023125"/>
    </source>
</evidence>
<evidence type="ECO:0000256" key="5">
    <source>
        <dbReference type="PROSITE-ProRule" id="PRU00201"/>
    </source>
</evidence>
<feature type="compositionally biased region" description="Low complexity" evidence="6">
    <location>
        <begin position="453"/>
        <end position="463"/>
    </location>
</feature>
<feature type="region of interest" description="Disordered" evidence="6">
    <location>
        <begin position="417"/>
        <end position="483"/>
    </location>
</feature>
<dbReference type="GO" id="GO:0001708">
    <property type="term" value="P:cell fate specification"/>
    <property type="evidence" value="ECO:0007669"/>
    <property type="project" value="TreeGrafter"/>
</dbReference>
<feature type="region of interest" description="Disordered" evidence="6">
    <location>
        <begin position="1"/>
        <end position="50"/>
    </location>
</feature>
<dbReference type="GO" id="GO:0045893">
    <property type="term" value="P:positive regulation of DNA-templated transcription"/>
    <property type="evidence" value="ECO:0007669"/>
    <property type="project" value="InterPro"/>
</dbReference>